<reference evidence="2" key="2">
    <citation type="journal article" date="2022" name="BMC Genomics">
        <title>Comparative genome analysis of mycobacteria focusing on tRNA and non-coding RNA.</title>
        <authorList>
            <person name="Behra P.R.K."/>
            <person name="Pettersson B.M.F."/>
            <person name="Ramesh M."/>
            <person name="Das S."/>
            <person name="Dasgupta S."/>
            <person name="Kirsebom L.A."/>
        </authorList>
    </citation>
    <scope>NUCLEOTIDE SEQUENCE</scope>
    <source>
        <strain evidence="2">DSM 44615</strain>
    </source>
</reference>
<keyword evidence="1" id="KW-1133">Transmembrane helix</keyword>
<name>A0A9X2YRK3_9MYCO</name>
<dbReference type="EMBL" id="JACKSJ010000127">
    <property type="protein sequence ID" value="MCV7171372.1"/>
    <property type="molecule type" value="Genomic_DNA"/>
</dbReference>
<dbReference type="AlphaFoldDB" id="A0A9X2YRK3"/>
<comment type="caution">
    <text evidence="2">The sequence shown here is derived from an EMBL/GenBank/DDBJ whole genome shotgun (WGS) entry which is preliminary data.</text>
</comment>
<dbReference type="RefSeq" id="WP_264013561.1">
    <property type="nucleotide sequence ID" value="NZ_JACKSJ010000127.1"/>
</dbReference>
<feature type="transmembrane region" description="Helical" evidence="1">
    <location>
        <begin position="20"/>
        <end position="47"/>
    </location>
</feature>
<keyword evidence="3" id="KW-1185">Reference proteome</keyword>
<keyword evidence="1" id="KW-0812">Transmembrane</keyword>
<evidence type="ECO:0000313" key="2">
    <source>
        <dbReference type="EMBL" id="MCV7171372.1"/>
    </source>
</evidence>
<organism evidence="2 3">
    <name type="scientific">[Mycobacterium] manitobense</name>
    <dbReference type="NCBI Taxonomy" id="190147"/>
    <lineage>
        <taxon>Bacteria</taxon>
        <taxon>Bacillati</taxon>
        <taxon>Actinomycetota</taxon>
        <taxon>Actinomycetes</taxon>
        <taxon>Mycobacteriales</taxon>
        <taxon>Mycobacteriaceae</taxon>
        <taxon>Mycolicibacterium</taxon>
    </lineage>
</organism>
<keyword evidence="1" id="KW-0472">Membrane</keyword>
<accession>A0A9X2YRK3</accession>
<dbReference type="Proteomes" id="UP001140293">
    <property type="component" value="Unassembled WGS sequence"/>
</dbReference>
<sequence length="71" mass="6986">MISNTNAFVGVGVAGMSRTLYVVAGTCAGAAYHASAAAAAAIAAWPAAAIPAPRKRRAATATRPSVNRGTT</sequence>
<gene>
    <name evidence="2" type="ORF">H7I41_15770</name>
</gene>
<evidence type="ECO:0000256" key="1">
    <source>
        <dbReference type="SAM" id="Phobius"/>
    </source>
</evidence>
<proteinExistence type="predicted"/>
<reference evidence="2" key="1">
    <citation type="submission" date="2020-07" db="EMBL/GenBank/DDBJ databases">
        <authorList>
            <person name="Pettersson B.M.F."/>
            <person name="Behra P.R.K."/>
            <person name="Ramesh M."/>
            <person name="Das S."/>
            <person name="Dasgupta S."/>
            <person name="Kirsebom L.A."/>
        </authorList>
    </citation>
    <scope>NUCLEOTIDE SEQUENCE</scope>
    <source>
        <strain evidence="2">DSM 44615</strain>
    </source>
</reference>
<protein>
    <submittedName>
        <fullName evidence="2">Uncharacterized protein</fullName>
    </submittedName>
</protein>
<evidence type="ECO:0000313" key="3">
    <source>
        <dbReference type="Proteomes" id="UP001140293"/>
    </source>
</evidence>